<organism evidence="2 3">
    <name type="scientific">Musa acuminata subsp. malaccensis</name>
    <name type="common">Wild banana</name>
    <name type="synonym">Musa malaccensis</name>
    <dbReference type="NCBI Taxonomy" id="214687"/>
    <lineage>
        <taxon>Eukaryota</taxon>
        <taxon>Viridiplantae</taxon>
        <taxon>Streptophyta</taxon>
        <taxon>Embryophyta</taxon>
        <taxon>Tracheophyta</taxon>
        <taxon>Spermatophyta</taxon>
        <taxon>Magnoliopsida</taxon>
        <taxon>Liliopsida</taxon>
        <taxon>Zingiberales</taxon>
        <taxon>Musaceae</taxon>
        <taxon>Musa</taxon>
    </lineage>
</organism>
<reference evidence="1" key="1">
    <citation type="submission" date="2021-03" db="EMBL/GenBank/DDBJ databases">
        <authorList>
            <consortium name="Genoscope - CEA"/>
            <person name="William W."/>
        </authorList>
    </citation>
    <scope>NUCLEOTIDE SEQUENCE</scope>
    <source>
        <strain evidence="1">Doubled-haploid Pahang</strain>
    </source>
</reference>
<keyword evidence="3" id="KW-1185">Reference proteome</keyword>
<gene>
    <name evidence="1" type="ORF">GSMUA_135020.1</name>
</gene>
<dbReference type="EMBL" id="HG996469">
    <property type="protein sequence ID" value="CAG1843707.1"/>
    <property type="molecule type" value="Genomic_DNA"/>
</dbReference>
<dbReference type="Gramene" id="Ma04_t29000.1">
    <property type="protein sequence ID" value="Ma04_p29000.1"/>
    <property type="gene ID" value="Ma04_g29000"/>
</dbReference>
<accession>A0A804IV51</accession>
<evidence type="ECO:0000313" key="3">
    <source>
        <dbReference type="Proteomes" id="UP000012960"/>
    </source>
</evidence>
<name>A0A804IV51_MUSAM</name>
<evidence type="ECO:0000313" key="2">
    <source>
        <dbReference type="EnsemblPlants" id="Ma04_p29000.1"/>
    </source>
</evidence>
<evidence type="ECO:0000313" key="1">
    <source>
        <dbReference type="EMBL" id="CAG1843707.1"/>
    </source>
</evidence>
<reference evidence="2" key="2">
    <citation type="submission" date="2021-05" db="UniProtKB">
        <authorList>
            <consortium name="EnsemblPlants"/>
        </authorList>
    </citation>
    <scope>IDENTIFICATION</scope>
    <source>
        <strain evidence="2">subsp. malaccensis</strain>
    </source>
</reference>
<dbReference type="InParanoid" id="A0A804IV51"/>
<dbReference type="EnsemblPlants" id="Ma04_t29000.1">
    <property type="protein sequence ID" value="Ma04_p29000.1"/>
    <property type="gene ID" value="Ma04_g29000"/>
</dbReference>
<proteinExistence type="predicted"/>
<protein>
    <submittedName>
        <fullName evidence="1">(wild Malaysian banana) hypothetical protein</fullName>
    </submittedName>
</protein>
<dbReference type="AlphaFoldDB" id="A0A804IV51"/>
<dbReference type="Proteomes" id="UP000012960">
    <property type="component" value="Unplaced"/>
</dbReference>
<sequence>MDFSMHVTIRFLTFQCSIMASMLTVECGTRSAVLKNTATPAYPQL</sequence>